<evidence type="ECO:0000313" key="1">
    <source>
        <dbReference type="EMBL" id="CAD7662891.1"/>
    </source>
</evidence>
<dbReference type="PANTHER" id="PTHR47533">
    <property type="entry name" value="PROTEIN CBG21859"/>
    <property type="match status" value="1"/>
</dbReference>
<reference evidence="1" key="1">
    <citation type="submission" date="2020-11" db="EMBL/GenBank/DDBJ databases">
        <authorList>
            <person name="Tran Van P."/>
        </authorList>
    </citation>
    <scope>NUCLEOTIDE SEQUENCE</scope>
</reference>
<dbReference type="EMBL" id="OC944645">
    <property type="protein sequence ID" value="CAD7662891.1"/>
    <property type="molecule type" value="Genomic_DNA"/>
</dbReference>
<dbReference type="OrthoDB" id="6431331at2759"/>
<gene>
    <name evidence="1" type="ORF">ONB1V03_LOCUS19451</name>
</gene>
<name>A0A7R9MN28_9ACAR</name>
<organism evidence="1">
    <name type="scientific">Oppiella nova</name>
    <dbReference type="NCBI Taxonomy" id="334625"/>
    <lineage>
        <taxon>Eukaryota</taxon>
        <taxon>Metazoa</taxon>
        <taxon>Ecdysozoa</taxon>
        <taxon>Arthropoda</taxon>
        <taxon>Chelicerata</taxon>
        <taxon>Arachnida</taxon>
        <taxon>Acari</taxon>
        <taxon>Acariformes</taxon>
        <taxon>Sarcoptiformes</taxon>
        <taxon>Oribatida</taxon>
        <taxon>Brachypylina</taxon>
        <taxon>Oppioidea</taxon>
        <taxon>Oppiidae</taxon>
        <taxon>Oppiella</taxon>
    </lineage>
</organism>
<evidence type="ECO:0008006" key="3">
    <source>
        <dbReference type="Google" id="ProtNLM"/>
    </source>
</evidence>
<dbReference type="Proteomes" id="UP000728032">
    <property type="component" value="Unassembled WGS sequence"/>
</dbReference>
<dbReference type="AlphaFoldDB" id="A0A7R9MN28"/>
<proteinExistence type="predicted"/>
<dbReference type="Pfam" id="PF06342">
    <property type="entry name" value="DUF1057"/>
    <property type="match status" value="1"/>
</dbReference>
<dbReference type="InterPro" id="IPR029058">
    <property type="entry name" value="AB_hydrolase_fold"/>
</dbReference>
<keyword evidence="2" id="KW-1185">Reference proteome</keyword>
<dbReference type="InterPro" id="IPR010463">
    <property type="entry name" value="DUF1057"/>
</dbReference>
<feature type="non-terminal residue" evidence="1">
    <location>
        <position position="196"/>
    </location>
</feature>
<accession>A0A7R9MN28</accession>
<dbReference type="SUPFAM" id="SSF53474">
    <property type="entry name" value="alpha/beta-Hydrolases"/>
    <property type="match status" value="1"/>
</dbReference>
<sequence>MDCHPSDGLPVSVEYVDTFGDIKPSNSDAVKTIVAIHGNPGHYKHFSGLCDYFGKNGSKVRVIAPNMPDFGITRQTMAFWHSNEERSQFIRDFLKAINVSTIDCLICHSAGIHPISMIWTEPRDLTLRSVGIFSPQYLSDRFFLINKLLSNFSRNKFGIAFMDAIKAHELARGRSPLVFNSVDEVLYFVLVHSYIQ</sequence>
<dbReference type="Gene3D" id="3.40.50.1820">
    <property type="entry name" value="alpha/beta hydrolase"/>
    <property type="match status" value="1"/>
</dbReference>
<protein>
    <recommendedName>
        <fullName evidence="3">Alpha/beta hydrolase</fullName>
    </recommendedName>
</protein>
<dbReference type="EMBL" id="CAJPVJ010029820">
    <property type="protein sequence ID" value="CAG2180028.1"/>
    <property type="molecule type" value="Genomic_DNA"/>
</dbReference>
<evidence type="ECO:0000313" key="2">
    <source>
        <dbReference type="Proteomes" id="UP000728032"/>
    </source>
</evidence>
<dbReference type="PANTHER" id="PTHR47533:SF4">
    <property type="entry name" value="AB HYDROLASE-1 DOMAIN-CONTAINING PROTEIN"/>
    <property type="match status" value="1"/>
</dbReference>